<dbReference type="InterPro" id="IPR011990">
    <property type="entry name" value="TPR-like_helical_dom_sf"/>
</dbReference>
<feature type="transmembrane region" description="Helical" evidence="2">
    <location>
        <begin position="190"/>
        <end position="212"/>
    </location>
</feature>
<keyword evidence="5" id="KW-1185">Reference proteome</keyword>
<protein>
    <submittedName>
        <fullName evidence="4">Outer membrane protein assembly factor BamB</fullName>
    </submittedName>
</protein>
<dbReference type="PANTHER" id="PTHR34512">
    <property type="entry name" value="CELL SURFACE PROTEIN"/>
    <property type="match status" value="1"/>
</dbReference>
<organism evidence="4 5">
    <name type="scientific">Lacipirellula limnantheis</name>
    <dbReference type="NCBI Taxonomy" id="2528024"/>
    <lineage>
        <taxon>Bacteria</taxon>
        <taxon>Pseudomonadati</taxon>
        <taxon>Planctomycetota</taxon>
        <taxon>Planctomycetia</taxon>
        <taxon>Pirellulales</taxon>
        <taxon>Lacipirellulaceae</taxon>
        <taxon>Lacipirellula</taxon>
    </lineage>
</organism>
<proteinExistence type="predicted"/>
<dbReference type="Gene3D" id="2.130.10.10">
    <property type="entry name" value="YVTN repeat-like/Quinoprotein amine dehydrogenase"/>
    <property type="match status" value="2"/>
</dbReference>
<dbReference type="KEGG" id="llh:I41_30910"/>
<dbReference type="InterPro" id="IPR002372">
    <property type="entry name" value="PQQ_rpt_dom"/>
</dbReference>
<dbReference type="InterPro" id="IPR011047">
    <property type="entry name" value="Quinoprotein_ADH-like_sf"/>
</dbReference>
<evidence type="ECO:0000259" key="3">
    <source>
        <dbReference type="Pfam" id="PF13360"/>
    </source>
</evidence>
<accession>A0A517TZU0</accession>
<dbReference type="AlphaFoldDB" id="A0A517TZU0"/>
<evidence type="ECO:0000313" key="5">
    <source>
        <dbReference type="Proteomes" id="UP000317909"/>
    </source>
</evidence>
<sequence length="1151" mass="120235">MTTDDFIDLLEQQRLVQDGVARQLRAKSRQGDSRITPQSILKYLVKKDLVTRAQARVLLETTLVVSDKAESSILGLTPLGSAAAPRPPQAMPHIVEDDELEIVEFEDEADATGPAAIAEPFDAGAAAFDAPTAIDGGGELTAEEDRPRRSAAGSKLRPASLRKPKGKKSSPPKKKKSGNDGEKSQWDSPLLLMGGGALAVLVVGSVVLWWLLFRETADKSLKEAQAAFDGGNYAQATTLYKEFVTKYSHHKDVSEAKVRAGLSQLWDLSESSNFAGAADLAPTILTEIENEPAFISNAEQSSSITTAKQELSQLLPRIARGLADQAEKASDEETVTKRLEQANVVLALASNTKYIPDELRQTTQIGEIQETLALVQTRLQRKVDLAAALAKMAEVTAAGKPAEALKIRDTLLLTHPALSDDPSLAEAISKVGVAEQAAVKFVASKQVAVTTPAETSIVAELALADRRGPAATGAAAPVVVRIDGALYGLGGGDGALLWRRFVGPDVASYPVLLPSGVVVAADAQRHELAAFDGKSGKLVWRLPLAGRLATAVPFGTRLLVASDAGRIYVVDQASGESAGYVEFSQPIRQAPVVNERGDRIYVLGEHSNLYTLSADKLACVGVYYLGHSAGGAATPPIAVLNKVIVADNSGAETCQVRVLALNDQGAPDADAANYRLPGLVTTPLQVAGRRFATVTSQGQAIVFEVAAGNDKSALTPLASRDAKDGEQLARFSLLHDGHLWLAARGLTKLAILPTGNQLPVRSIERDYRADAFDYPLQSIGSLIIHVRRPAGQGGAIVAAMDASSDKALWETAIAVPPAGPPAVDPSSQQIIAGSSSGAVYVLNREALARRVQDQALRIDSASLKPTLFNDALDLGGGRLALAGAGAAKIVHFRPNDPRQQLREIELPGPLSGALTAWGEGFAAPSEVGQVFLYNADDAAVAATPFQPELTPGTTYRWLPSAVAGTGTNAQLIASDGVGKIYLVRLAAEPDAHLEATASVDVGPSPLVTRLAAVGETAFVGNQAGKLARFAVPDLAPGETTDVGGQIAWGPYAASDGVLLANDANELLLVGVDGAVKWRQPLAHGAVGGAPLLADGHAFLLHPVGISKVNLADGSDAGFVDVGQNLAAGPVAFAGRLVVAAADGTLLVVNQP</sequence>
<feature type="domain" description="Pyrrolo-quinoline quinone repeat" evidence="3">
    <location>
        <begin position="526"/>
        <end position="711"/>
    </location>
</feature>
<keyword evidence="2" id="KW-1133">Transmembrane helix</keyword>
<dbReference type="SUPFAM" id="SSF50998">
    <property type="entry name" value="Quinoprotein alcohol dehydrogenase-like"/>
    <property type="match status" value="1"/>
</dbReference>
<evidence type="ECO:0000256" key="2">
    <source>
        <dbReference type="SAM" id="Phobius"/>
    </source>
</evidence>
<reference evidence="4 5" key="1">
    <citation type="submission" date="2019-02" db="EMBL/GenBank/DDBJ databases">
        <title>Deep-cultivation of Planctomycetes and their phenomic and genomic characterization uncovers novel biology.</title>
        <authorList>
            <person name="Wiegand S."/>
            <person name="Jogler M."/>
            <person name="Boedeker C."/>
            <person name="Pinto D."/>
            <person name="Vollmers J."/>
            <person name="Rivas-Marin E."/>
            <person name="Kohn T."/>
            <person name="Peeters S.H."/>
            <person name="Heuer A."/>
            <person name="Rast P."/>
            <person name="Oberbeckmann S."/>
            <person name="Bunk B."/>
            <person name="Jeske O."/>
            <person name="Meyerdierks A."/>
            <person name="Storesund J.E."/>
            <person name="Kallscheuer N."/>
            <person name="Luecker S."/>
            <person name="Lage O.M."/>
            <person name="Pohl T."/>
            <person name="Merkel B.J."/>
            <person name="Hornburger P."/>
            <person name="Mueller R.-W."/>
            <person name="Bruemmer F."/>
            <person name="Labrenz M."/>
            <person name="Spormann A.M."/>
            <person name="Op den Camp H."/>
            <person name="Overmann J."/>
            <person name="Amann R."/>
            <person name="Jetten M.S.M."/>
            <person name="Mascher T."/>
            <person name="Medema M.H."/>
            <person name="Devos D.P."/>
            <person name="Kaster A.-K."/>
            <person name="Ovreas L."/>
            <person name="Rohde M."/>
            <person name="Galperin M.Y."/>
            <person name="Jogler C."/>
        </authorList>
    </citation>
    <scope>NUCLEOTIDE SEQUENCE [LARGE SCALE GENOMIC DNA]</scope>
    <source>
        <strain evidence="4 5">I41</strain>
    </source>
</reference>
<feature type="region of interest" description="Disordered" evidence="1">
    <location>
        <begin position="132"/>
        <end position="185"/>
    </location>
</feature>
<keyword evidence="2" id="KW-0812">Transmembrane</keyword>
<gene>
    <name evidence="4" type="primary">bamB_2</name>
    <name evidence="4" type="ORF">I41_30910</name>
</gene>
<dbReference type="InterPro" id="IPR015943">
    <property type="entry name" value="WD40/YVTN_repeat-like_dom_sf"/>
</dbReference>
<evidence type="ECO:0000313" key="4">
    <source>
        <dbReference type="EMBL" id="QDT73899.1"/>
    </source>
</evidence>
<name>A0A517TZU0_9BACT</name>
<dbReference type="InterPro" id="IPR011044">
    <property type="entry name" value="Quino_amine_DH_bsu"/>
</dbReference>
<evidence type="ECO:0000256" key="1">
    <source>
        <dbReference type="SAM" id="MobiDB-lite"/>
    </source>
</evidence>
<dbReference type="PANTHER" id="PTHR34512:SF30">
    <property type="entry name" value="OUTER MEMBRANE PROTEIN ASSEMBLY FACTOR BAMB"/>
    <property type="match status" value="1"/>
</dbReference>
<dbReference type="EMBL" id="CP036339">
    <property type="protein sequence ID" value="QDT73899.1"/>
    <property type="molecule type" value="Genomic_DNA"/>
</dbReference>
<keyword evidence="2" id="KW-0472">Membrane</keyword>
<dbReference type="Pfam" id="PF13360">
    <property type="entry name" value="PQQ_2"/>
    <property type="match status" value="1"/>
</dbReference>
<dbReference type="RefSeq" id="WP_246133881.1">
    <property type="nucleotide sequence ID" value="NZ_CP036339.1"/>
</dbReference>
<feature type="compositionally biased region" description="Basic residues" evidence="1">
    <location>
        <begin position="160"/>
        <end position="176"/>
    </location>
</feature>
<dbReference type="Gene3D" id="1.25.40.10">
    <property type="entry name" value="Tetratricopeptide repeat domain"/>
    <property type="match status" value="1"/>
</dbReference>
<dbReference type="Proteomes" id="UP000317909">
    <property type="component" value="Chromosome"/>
</dbReference>
<dbReference type="SUPFAM" id="SSF50969">
    <property type="entry name" value="YVTN repeat-like/Quinoprotein amine dehydrogenase"/>
    <property type="match status" value="1"/>
</dbReference>